<gene>
    <name evidence="2" type="ORF">FPE_LOCUS17142</name>
</gene>
<dbReference type="InterPro" id="IPR013187">
    <property type="entry name" value="F-box-assoc_dom_typ3"/>
</dbReference>
<dbReference type="PANTHER" id="PTHR31672">
    <property type="entry name" value="BNACNNG10540D PROTEIN"/>
    <property type="match status" value="1"/>
</dbReference>
<keyword evidence="3" id="KW-1185">Reference proteome</keyword>
<dbReference type="EMBL" id="OU503045">
    <property type="protein sequence ID" value="CAI9769148.1"/>
    <property type="molecule type" value="Genomic_DNA"/>
</dbReference>
<dbReference type="InterPro" id="IPR050796">
    <property type="entry name" value="SCF_F-box_component"/>
</dbReference>
<dbReference type="AlphaFoldDB" id="A0AAD1ZG18"/>
<sequence length="389" mass="44380">MEYEQEFMEIFSRLPVKPIYKLFSSLSKSFSQIPFDNFFVKNQCEKTQLVDDKDFFIQPHTNSWLWCSDVLELHSCIRSSIDGLQVPYSSLEFIARIGRVLASSNGLVCCRNFTNDIKPLFICNPATQYWLEISHPYGFDSERNLRIVFECNNVEKITDDFMLMSIMGASDWGSDPLCKIYSPREKIWKVGGRIKIGAGRNICYETAFCQNGVVYLLSDNGPYFGEDSPFFWPYIVAYDVENSITKFLKLPENSRRGIHDLDCRLSIFKWGNSGNSMRSICLVKLYYNVFSIWVRTDKEKSSWHQVFEMHVQDMGLEGSDLAVAGFTVLNGKVLLVATDSMVYQYNLSSENSGKVEKICGHACGKDVFFHSFSSSLRSCGDGATKFAAC</sequence>
<evidence type="ECO:0000313" key="3">
    <source>
        <dbReference type="Proteomes" id="UP000834106"/>
    </source>
</evidence>
<proteinExistence type="predicted"/>
<dbReference type="Pfam" id="PF08268">
    <property type="entry name" value="FBA_3"/>
    <property type="match status" value="1"/>
</dbReference>
<evidence type="ECO:0000259" key="1">
    <source>
        <dbReference type="Pfam" id="PF08268"/>
    </source>
</evidence>
<dbReference type="PANTHER" id="PTHR31672:SF13">
    <property type="entry name" value="F-BOX PROTEIN CPR30-LIKE"/>
    <property type="match status" value="1"/>
</dbReference>
<organism evidence="2 3">
    <name type="scientific">Fraxinus pennsylvanica</name>
    <dbReference type="NCBI Taxonomy" id="56036"/>
    <lineage>
        <taxon>Eukaryota</taxon>
        <taxon>Viridiplantae</taxon>
        <taxon>Streptophyta</taxon>
        <taxon>Embryophyta</taxon>
        <taxon>Tracheophyta</taxon>
        <taxon>Spermatophyta</taxon>
        <taxon>Magnoliopsida</taxon>
        <taxon>eudicotyledons</taxon>
        <taxon>Gunneridae</taxon>
        <taxon>Pentapetalae</taxon>
        <taxon>asterids</taxon>
        <taxon>lamiids</taxon>
        <taxon>Lamiales</taxon>
        <taxon>Oleaceae</taxon>
        <taxon>Oleeae</taxon>
        <taxon>Fraxinus</taxon>
    </lineage>
</organism>
<protein>
    <recommendedName>
        <fullName evidence="1">F-box associated beta-propeller type 3 domain-containing protein</fullName>
    </recommendedName>
</protein>
<accession>A0AAD1ZG18</accession>
<name>A0AAD1ZG18_9LAMI</name>
<dbReference type="Proteomes" id="UP000834106">
    <property type="component" value="Chromosome 10"/>
</dbReference>
<evidence type="ECO:0000313" key="2">
    <source>
        <dbReference type="EMBL" id="CAI9769148.1"/>
    </source>
</evidence>
<reference evidence="2" key="1">
    <citation type="submission" date="2023-05" db="EMBL/GenBank/DDBJ databases">
        <authorList>
            <person name="Huff M."/>
        </authorList>
    </citation>
    <scope>NUCLEOTIDE SEQUENCE</scope>
</reference>
<feature type="domain" description="F-box associated beta-propeller type 3" evidence="1">
    <location>
        <begin position="85"/>
        <end position="356"/>
    </location>
</feature>